<dbReference type="Pfam" id="PF14559">
    <property type="entry name" value="TPR_19"/>
    <property type="match status" value="1"/>
</dbReference>
<dbReference type="InterPro" id="IPR011990">
    <property type="entry name" value="TPR-like_helical_dom_sf"/>
</dbReference>
<dbReference type="AlphaFoldDB" id="D6PJL6"/>
<evidence type="ECO:0000313" key="3">
    <source>
        <dbReference type="EMBL" id="ADD95917.1"/>
    </source>
</evidence>
<feature type="coiled-coil region" evidence="1">
    <location>
        <begin position="146"/>
        <end position="200"/>
    </location>
</feature>
<accession>D6PJL6</accession>
<protein>
    <submittedName>
        <fullName evidence="3">Uncharacterized protein</fullName>
    </submittedName>
</protein>
<keyword evidence="2" id="KW-1133">Transmembrane helix</keyword>
<evidence type="ECO:0000256" key="1">
    <source>
        <dbReference type="SAM" id="Coils"/>
    </source>
</evidence>
<evidence type="ECO:0000256" key="2">
    <source>
        <dbReference type="SAM" id="Phobius"/>
    </source>
</evidence>
<dbReference type="Gene3D" id="1.25.40.10">
    <property type="entry name" value="Tetratricopeptide repeat domain"/>
    <property type="match status" value="1"/>
</dbReference>
<keyword evidence="1" id="KW-0175">Coiled coil</keyword>
<name>D6PJL6_9ZZZZ</name>
<organism evidence="3">
    <name type="scientific">uncultured organism MedDCM-OCT-S01-C81</name>
    <dbReference type="NCBI Taxonomy" id="743603"/>
    <lineage>
        <taxon>unclassified sequences</taxon>
        <taxon>environmental samples</taxon>
    </lineage>
</organism>
<dbReference type="SUPFAM" id="SSF48452">
    <property type="entry name" value="TPR-like"/>
    <property type="match status" value="1"/>
</dbReference>
<feature type="transmembrane region" description="Helical" evidence="2">
    <location>
        <begin position="48"/>
        <end position="68"/>
    </location>
</feature>
<dbReference type="EMBL" id="GU943110">
    <property type="protein sequence ID" value="ADD95917.1"/>
    <property type="molecule type" value="Genomic_DNA"/>
</dbReference>
<reference evidence="3" key="1">
    <citation type="journal article" date="2010" name="ISME J.">
        <title>Metagenome of the Mediterranean deep chlorophyll maximum studied by direct and fosmid library 454 pyrosequencing.</title>
        <authorList>
            <person name="Ghai R."/>
            <person name="Martin-Cuadrado A.B."/>
            <person name="Molto A.G."/>
            <person name="Heredia I.G."/>
            <person name="Cabrera R."/>
            <person name="Martin J."/>
            <person name="Verdu M."/>
            <person name="Deschamps P."/>
            <person name="Moreira D."/>
            <person name="Lopez-Garcia P."/>
            <person name="Mira A."/>
            <person name="Rodriguez-Valera F."/>
        </authorList>
    </citation>
    <scope>NUCLEOTIDE SEQUENCE</scope>
</reference>
<keyword evidence="2" id="KW-0812">Transmembrane</keyword>
<proteinExistence type="predicted"/>
<sequence length="344" mass="37949">MALYGEPAQNVSDLLSFGDSLGEPEGADMAGTMDDDFESIMARKRKRLTVIFGSAGGVLLLGLLMYLVTPGIFDATIGPYLGIKARINPEAIPLVEQGVQRMLDDVPLAYDEAIVKFEEALAIDRDYPQAIGLVTLAYMFRGADLKAKAQAIRAQAEEKITQITKLQKRAGRSRRVGPKIRDLRSAVQKLSDRSTKVNEEGAAKFTKGQKWSKEGMKKFAKWPLVVMSAGILQFEADPDKLQSAEKFMKAGKKYLDKKKGDKALDEAFAAMLDARLLQRVKKEPKQAINLLRSALTKEERFQRARYMLALLLADTGAAEEAKKEAERVLEAVEDHKGAKAILGS</sequence>
<keyword evidence="2" id="KW-0472">Membrane</keyword>